<dbReference type="SUPFAM" id="SSF46785">
    <property type="entry name" value="Winged helix' DNA-binding domain"/>
    <property type="match status" value="1"/>
</dbReference>
<feature type="domain" description="LexA repressor DNA-binding" evidence="1">
    <location>
        <begin position="2"/>
        <end position="61"/>
    </location>
</feature>
<dbReference type="Gene3D" id="1.10.10.10">
    <property type="entry name" value="Winged helix-like DNA-binding domain superfamily/Winged helix DNA-binding domain"/>
    <property type="match status" value="1"/>
</dbReference>
<gene>
    <name evidence="2" type="ORF">SAMN06295937_1001249</name>
</gene>
<dbReference type="Pfam" id="PF01726">
    <property type="entry name" value="LexA_DNA_bind"/>
    <property type="match status" value="1"/>
</dbReference>
<name>A0A1T4ZVS6_9SPHN</name>
<evidence type="ECO:0000259" key="1">
    <source>
        <dbReference type="Pfam" id="PF01726"/>
    </source>
</evidence>
<dbReference type="GO" id="GO:0006508">
    <property type="term" value="P:proteolysis"/>
    <property type="evidence" value="ECO:0007669"/>
    <property type="project" value="InterPro"/>
</dbReference>
<dbReference type="InterPro" id="IPR036388">
    <property type="entry name" value="WH-like_DNA-bd_sf"/>
</dbReference>
<dbReference type="AlphaFoldDB" id="A0A1T4ZVS6"/>
<sequence length="91" mass="9976">MTRKELRVLDFIRENIVTAGCAPTLDEIAAHLGMTAKSSAHRIVESLVRQGALVREPHKARNVLLADVPLLTAVPSQVLRDELARRGEAVL</sequence>
<proteinExistence type="predicted"/>
<keyword evidence="3" id="KW-1185">Reference proteome</keyword>
<dbReference type="InterPro" id="IPR036390">
    <property type="entry name" value="WH_DNA-bd_sf"/>
</dbReference>
<dbReference type="RefSeq" id="WP_176141472.1">
    <property type="nucleotide sequence ID" value="NZ_FUYP01000001.1"/>
</dbReference>
<dbReference type="InterPro" id="IPR006199">
    <property type="entry name" value="LexA_DNA-bd_dom"/>
</dbReference>
<dbReference type="Proteomes" id="UP000190044">
    <property type="component" value="Unassembled WGS sequence"/>
</dbReference>
<protein>
    <submittedName>
        <fullName evidence="2">LexA DNA binding domain-containing protein</fullName>
    </submittedName>
</protein>
<dbReference type="EMBL" id="FUYP01000001">
    <property type="protein sequence ID" value="SKB26881.1"/>
    <property type="molecule type" value="Genomic_DNA"/>
</dbReference>
<reference evidence="3" key="1">
    <citation type="submission" date="2017-02" db="EMBL/GenBank/DDBJ databases">
        <authorList>
            <person name="Varghese N."/>
            <person name="Submissions S."/>
        </authorList>
    </citation>
    <scope>NUCLEOTIDE SEQUENCE [LARGE SCALE GENOMIC DNA]</scope>
    <source>
        <strain evidence="3">R11H</strain>
    </source>
</reference>
<accession>A0A1T4ZVS6</accession>
<dbReference type="GO" id="GO:0004252">
    <property type="term" value="F:serine-type endopeptidase activity"/>
    <property type="evidence" value="ECO:0007669"/>
    <property type="project" value="InterPro"/>
</dbReference>
<evidence type="ECO:0000313" key="3">
    <source>
        <dbReference type="Proteomes" id="UP000190044"/>
    </source>
</evidence>
<evidence type="ECO:0000313" key="2">
    <source>
        <dbReference type="EMBL" id="SKB26881.1"/>
    </source>
</evidence>
<organism evidence="2 3">
    <name type="scientific">Sphingopyxis flava</name>
    <dbReference type="NCBI Taxonomy" id="1507287"/>
    <lineage>
        <taxon>Bacteria</taxon>
        <taxon>Pseudomonadati</taxon>
        <taxon>Pseudomonadota</taxon>
        <taxon>Alphaproteobacteria</taxon>
        <taxon>Sphingomonadales</taxon>
        <taxon>Sphingomonadaceae</taxon>
        <taxon>Sphingopyxis</taxon>
    </lineage>
</organism>